<dbReference type="eggNOG" id="COG1960">
    <property type="taxonomic scope" value="Bacteria"/>
</dbReference>
<feature type="region of interest" description="Disordered" evidence="1">
    <location>
        <begin position="1"/>
        <end position="29"/>
    </location>
</feature>
<dbReference type="InterPro" id="IPR046373">
    <property type="entry name" value="Acyl-CoA_Oxase/DH_mid-dom_sf"/>
</dbReference>
<organism evidence="3 4">
    <name type="scientific">Streptomyces sviceus (strain ATCC 29083 / DSM 924 / JCM 4929 / NBRC 13980 / NCIMB 11184 / NRRL 5439 / UC 5370)</name>
    <dbReference type="NCBI Taxonomy" id="463191"/>
    <lineage>
        <taxon>Bacteria</taxon>
        <taxon>Bacillati</taxon>
        <taxon>Actinomycetota</taxon>
        <taxon>Actinomycetes</taxon>
        <taxon>Kitasatosporales</taxon>
        <taxon>Streptomycetaceae</taxon>
        <taxon>Streptomyces</taxon>
    </lineage>
</organism>
<dbReference type="PANTHER" id="PTHR43831:SF1">
    <property type="entry name" value="ISOBUTYRYL-COA DEHYDROGENASE, MITOCHONDRIAL"/>
    <property type="match status" value="1"/>
</dbReference>
<dbReference type="PANTHER" id="PTHR43831">
    <property type="entry name" value="ISOBUTYRYL-COA DEHYDROGENASE"/>
    <property type="match status" value="1"/>
</dbReference>
<name>B5I854_STRX2</name>
<evidence type="ECO:0000313" key="4">
    <source>
        <dbReference type="Proteomes" id="UP000002785"/>
    </source>
</evidence>
<evidence type="ECO:0000259" key="2">
    <source>
        <dbReference type="Pfam" id="PF02771"/>
    </source>
</evidence>
<feature type="domain" description="Acyl-CoA dehydrogenase/oxidase N-terminal" evidence="2">
    <location>
        <begin position="88"/>
        <end position="172"/>
    </location>
</feature>
<keyword evidence="4" id="KW-1185">Reference proteome</keyword>
<feature type="compositionally biased region" description="Acidic residues" evidence="1">
    <location>
        <begin position="197"/>
        <end position="209"/>
    </location>
</feature>
<accession>B5I854</accession>
<evidence type="ECO:0000256" key="1">
    <source>
        <dbReference type="SAM" id="MobiDB-lite"/>
    </source>
</evidence>
<sequence length="375" mass="38000">MGALLGGGGVDERPLGRARVDPPGGLEPLRVSHRAASRKLPGSTPGAVTFPCRILYAIIVGQWTSSHARGGCPVSYRTALSEVLTGLAGPVAEAAAVRGRFPRGAVTALGRAGLLGLTVSTEFGGGGRGLPEAADVVARTARVCPATATVLQSHYTAVAVIEAHGGPWLRAEIAAGRHLASLALAESGDLAKSGDLAESEGEGMGEAEGDGPAADSQLLVPRSVATRSGEVVALRARKQRVVAAGEADLYVWSSRPLTAPDGLTLWAVPAHAPDLFVPARPGAAGPRGSATSTVFADPVLVPAEAMLGADGAGLDVVLRTVLPWLLDLRAAAETRRPPVLDPALDPPLDPALDPGRDPASDPGSALRPVGFLAAS</sequence>
<proteinExistence type="predicted"/>
<feature type="compositionally biased region" description="Basic and acidic residues" evidence="1">
    <location>
        <begin position="10"/>
        <end position="20"/>
    </location>
</feature>
<dbReference type="GO" id="GO:0050660">
    <property type="term" value="F:flavin adenine dinucleotide binding"/>
    <property type="evidence" value="ECO:0007669"/>
    <property type="project" value="InterPro"/>
</dbReference>
<dbReference type="Proteomes" id="UP000002785">
    <property type="component" value="Chromosome"/>
</dbReference>
<dbReference type="Gene3D" id="1.10.540.10">
    <property type="entry name" value="Acyl-CoA dehydrogenase/oxidase, N-terminal domain"/>
    <property type="match status" value="1"/>
</dbReference>
<evidence type="ECO:0000313" key="3">
    <source>
        <dbReference type="EMBL" id="EDY61260.1"/>
    </source>
</evidence>
<dbReference type="EMBL" id="CM000951">
    <property type="protein sequence ID" value="EDY61260.1"/>
    <property type="molecule type" value="Genomic_DNA"/>
</dbReference>
<feature type="region of interest" description="Disordered" evidence="1">
    <location>
        <begin position="193"/>
        <end position="215"/>
    </location>
</feature>
<dbReference type="GO" id="GO:0016627">
    <property type="term" value="F:oxidoreductase activity, acting on the CH-CH group of donors"/>
    <property type="evidence" value="ECO:0007669"/>
    <property type="project" value="InterPro"/>
</dbReference>
<gene>
    <name evidence="3" type="ORF">SSEG_07863</name>
</gene>
<dbReference type="AlphaFoldDB" id="B5I854"/>
<dbReference type="SUPFAM" id="SSF56645">
    <property type="entry name" value="Acyl-CoA dehydrogenase NM domain-like"/>
    <property type="match status" value="1"/>
</dbReference>
<dbReference type="Pfam" id="PF02771">
    <property type="entry name" value="Acyl-CoA_dh_N"/>
    <property type="match status" value="1"/>
</dbReference>
<dbReference type="InterPro" id="IPR009100">
    <property type="entry name" value="AcylCoA_DH/oxidase_NM_dom_sf"/>
</dbReference>
<dbReference type="InterPro" id="IPR013786">
    <property type="entry name" value="AcylCoA_DH/ox_N"/>
</dbReference>
<reference evidence="3" key="1">
    <citation type="submission" date="2009-10" db="EMBL/GenBank/DDBJ databases">
        <title>The genome sequence of Streptomyces sviceus strain ATCC 29083.</title>
        <authorList>
            <consortium name="The Broad Institute Genome Sequencing Platform"/>
            <consortium name="Broad Institute Microbial Sequencing Center"/>
            <person name="Fischbach M."/>
            <person name="Godfrey P."/>
            <person name="Ward D."/>
            <person name="Young S."/>
            <person name="Zeng Q."/>
            <person name="Koehrsen M."/>
            <person name="Alvarado L."/>
            <person name="Berlin A.M."/>
            <person name="Bochicchio J."/>
            <person name="Borenstein D."/>
            <person name="Chapman S.B."/>
            <person name="Chen Z."/>
            <person name="Engels R."/>
            <person name="Freedman E."/>
            <person name="Gellesch M."/>
            <person name="Goldberg J."/>
            <person name="Griggs A."/>
            <person name="Gujja S."/>
            <person name="Heilman E.R."/>
            <person name="Heiman D.I."/>
            <person name="Hepburn T.A."/>
            <person name="Howarth C."/>
            <person name="Jen D."/>
            <person name="Larson L."/>
            <person name="Lewis B."/>
            <person name="Mehta T."/>
            <person name="Park D."/>
            <person name="Pearson M."/>
            <person name="Richards J."/>
            <person name="Roberts A."/>
            <person name="Saif S."/>
            <person name="Shea T.D."/>
            <person name="Shenoy N."/>
            <person name="Sisk P."/>
            <person name="Stolte C."/>
            <person name="Sykes S.N."/>
            <person name="Thomson T."/>
            <person name="Walk T."/>
            <person name="White J."/>
            <person name="Yandava C."/>
            <person name="Straight P."/>
            <person name="Clardy J."/>
            <person name="Hung D."/>
            <person name="Kolter R."/>
            <person name="Mekalanos J."/>
            <person name="Walker S."/>
            <person name="Walsh C.T."/>
            <person name="Wieland-Brown L.C."/>
            <person name="Haas B."/>
            <person name="Nusbaum C."/>
            <person name="Birren B."/>
        </authorList>
    </citation>
    <scope>NUCLEOTIDE SEQUENCE [LARGE SCALE GENOMIC DNA]</scope>
    <source>
        <strain evidence="3">ATCC 29083</strain>
    </source>
</reference>
<dbReference type="InterPro" id="IPR037069">
    <property type="entry name" value="AcylCoA_DH/ox_N_sf"/>
</dbReference>
<protein>
    <submittedName>
        <fullName evidence="3">Acyl-CoA dehydrogenase</fullName>
    </submittedName>
</protein>
<dbReference type="Gene3D" id="2.40.110.10">
    <property type="entry name" value="Butyryl-CoA Dehydrogenase, subunit A, domain 2"/>
    <property type="match status" value="1"/>
</dbReference>
<feature type="region of interest" description="Disordered" evidence="1">
    <location>
        <begin position="337"/>
        <end position="375"/>
    </location>
</feature>
<dbReference type="HOGENOM" id="CLU_737544_0_0_11"/>
<dbReference type="InterPro" id="IPR052547">
    <property type="entry name" value="Mito_Isobutyryl-CoADH"/>
</dbReference>